<sequence length="976" mass="109539">MDNLINIITLSSESEDSCELVNSGVTKSASELFSDSSNDMNEESEYTNYVKRTATVDLTKSDNSSGVQKIDKNVYVHTTELEDMLILKNNFHIYVPNNVLKRIEIESKPKIFRQRKTNKRNIKAVARVRYNITKIIKNAKLKEEAIKNNYYDMLKMCKPFTINLTLINYDGKYEILKKALRKSYNVANECETHINRFANEITGNQAPTTPHVIPKVGSFSSKDVLLKDSEYNNLPFKLNNIENARIWCTQTMEQILAINASKKMYAKYSKSSKLVTFFELITTTKYKSIYEYYLIGVNGDVESYHLVDKKNLVNSTKNKFEADFVSRGYKYVNSIVASVGCWYGRKEVVDTCLISESAKSLIKGNHQCSFNNCECCCNPLRLNHTKNDPTFTSCKKLFKVKRKTFWEPENSPQADIHISNQKAPQTASEPIIKKVKNVEDINREFDERNISSNNIAPTSDNDSPATIRTFIDNNTSNNIVNSALEDANMILSKEAHDAVPKPKSPGYVEKSVNSSNNFEPSTVKLTNDGINTNTKPNLVNKILQNIELQAIIRTILQKFKDTKIIINIEGQLAAHITKTPDGNAFSPAEIQMLGSLMSQAQNMVNSLSLSHKNNLPIKTPPTNIVNIAPKCPPNTSSFRNNSTLSFVSLCEMSSGIARLKRKDYLLNLKWLNQQQSTTSNKPNNNKSQTYYFGSTKPFSLNQTVLNNQLSKNENIIQLNAEVANTEPSQDNTNIVSSKVTQQNVKAGNYITVIPSPNPQNTSVQTQGLFSINHSNETQVIPIVVPTVYRPVATNSTDKSGNLFALPNIVNFNPIYVPTNEVKKNLNMVSNVPVTYVNSSTSNVYLKNLLGSTTHLLNNTVTEPPKNLSRKKTTPTTKQNRELNFPLSNTQNKNTKCYQNLDSNQNSNSEHTNIDWESQIVCNSVVATNSNIATVNKQNLSQANESTMPKISNVFTLNTEALSSKSVPTEVWLSDSD</sequence>
<organism evidence="1 2">
    <name type="scientific">Dendrolimus kikuchii</name>
    <dbReference type="NCBI Taxonomy" id="765133"/>
    <lineage>
        <taxon>Eukaryota</taxon>
        <taxon>Metazoa</taxon>
        <taxon>Ecdysozoa</taxon>
        <taxon>Arthropoda</taxon>
        <taxon>Hexapoda</taxon>
        <taxon>Insecta</taxon>
        <taxon>Pterygota</taxon>
        <taxon>Neoptera</taxon>
        <taxon>Endopterygota</taxon>
        <taxon>Lepidoptera</taxon>
        <taxon>Glossata</taxon>
        <taxon>Ditrysia</taxon>
        <taxon>Bombycoidea</taxon>
        <taxon>Lasiocampidae</taxon>
        <taxon>Dendrolimus</taxon>
    </lineage>
</organism>
<protein>
    <submittedName>
        <fullName evidence="1">Uncharacterized protein</fullName>
    </submittedName>
</protein>
<dbReference type="EMBL" id="CM034410">
    <property type="protein sequence ID" value="KAJ0171458.1"/>
    <property type="molecule type" value="Genomic_DNA"/>
</dbReference>
<accession>A0ACC1CIR6</accession>
<reference evidence="1 2" key="1">
    <citation type="journal article" date="2021" name="Front. Genet.">
        <title>Chromosome-Level Genome Assembly Reveals Significant Gene Expansion in the Toll and IMD Signaling Pathways of Dendrolimus kikuchii.</title>
        <authorList>
            <person name="Zhou J."/>
            <person name="Wu P."/>
            <person name="Xiong Z."/>
            <person name="Liu N."/>
            <person name="Zhao N."/>
            <person name="Ji M."/>
            <person name="Qiu Y."/>
            <person name="Yang B."/>
        </authorList>
    </citation>
    <scope>NUCLEOTIDE SEQUENCE [LARGE SCALE GENOMIC DNA]</scope>
    <source>
        <strain evidence="1">Ann1</strain>
    </source>
</reference>
<comment type="caution">
    <text evidence="1">The sequence shown here is derived from an EMBL/GenBank/DDBJ whole genome shotgun (WGS) entry which is preliminary data.</text>
</comment>
<dbReference type="Proteomes" id="UP000824533">
    <property type="component" value="Linkage Group LG24"/>
</dbReference>
<evidence type="ECO:0000313" key="2">
    <source>
        <dbReference type="Proteomes" id="UP000824533"/>
    </source>
</evidence>
<name>A0ACC1CIR6_9NEOP</name>
<gene>
    <name evidence="1" type="ORF">K1T71_013008</name>
</gene>
<keyword evidence="2" id="KW-1185">Reference proteome</keyword>
<proteinExistence type="predicted"/>
<evidence type="ECO:0000313" key="1">
    <source>
        <dbReference type="EMBL" id="KAJ0171458.1"/>
    </source>
</evidence>